<dbReference type="OrthoDB" id="9792392at2"/>
<dbReference type="Proteomes" id="UP000236454">
    <property type="component" value="Unassembled WGS sequence"/>
</dbReference>
<dbReference type="STRING" id="477690.SAMN05216474_0047"/>
<sequence>MKNYIDGFVFSLPKKHLDTYQKIAEQVSEIWLEHGALSYQEFVGDDMALDGVISFIDTLNCSPNEIPVFGWVVFPSKEIRDKANTSVPMDPRMTELVAPLMDEKDLIFDARRMIYGGFKAFV</sequence>
<dbReference type="PIRSF" id="PIRSF007028">
    <property type="entry name" value="UCP007028"/>
    <property type="match status" value="1"/>
</dbReference>
<gene>
    <name evidence="1" type="ORF">SAMN05216474_0047</name>
</gene>
<reference evidence="1 2" key="1">
    <citation type="submission" date="2016-10" db="EMBL/GenBank/DDBJ databases">
        <authorList>
            <person name="de Groot N.N."/>
        </authorList>
    </citation>
    <scope>NUCLEOTIDE SEQUENCE [LARGE SCALE GENOMIC DNA]</scope>
    <source>
        <strain evidence="1 2">CGMCC 1.7005</strain>
    </source>
</reference>
<dbReference type="InterPro" id="IPR011008">
    <property type="entry name" value="Dimeric_a/b-barrel"/>
</dbReference>
<dbReference type="EMBL" id="FPAS01000001">
    <property type="protein sequence ID" value="SFT35185.1"/>
    <property type="molecule type" value="Genomic_DNA"/>
</dbReference>
<keyword evidence="2" id="KW-1185">Reference proteome</keyword>
<evidence type="ECO:0000313" key="2">
    <source>
        <dbReference type="Proteomes" id="UP000236454"/>
    </source>
</evidence>
<protein>
    <submittedName>
        <fullName evidence="1">Uncharacterized conserved protein YbaA, DUF1428 family</fullName>
    </submittedName>
</protein>
<dbReference type="InterPro" id="IPR009874">
    <property type="entry name" value="DUF1428"/>
</dbReference>
<organism evidence="1 2">
    <name type="scientific">Lishizhenia tianjinensis</name>
    <dbReference type="NCBI Taxonomy" id="477690"/>
    <lineage>
        <taxon>Bacteria</taxon>
        <taxon>Pseudomonadati</taxon>
        <taxon>Bacteroidota</taxon>
        <taxon>Flavobacteriia</taxon>
        <taxon>Flavobacteriales</taxon>
        <taxon>Crocinitomicaceae</taxon>
        <taxon>Lishizhenia</taxon>
    </lineage>
</organism>
<proteinExistence type="predicted"/>
<accession>A0A1I6XA48</accession>
<dbReference type="RefSeq" id="WP_090244846.1">
    <property type="nucleotide sequence ID" value="NZ_FPAS01000001.1"/>
</dbReference>
<dbReference type="Pfam" id="PF07237">
    <property type="entry name" value="DUF1428"/>
    <property type="match status" value="1"/>
</dbReference>
<dbReference type="AlphaFoldDB" id="A0A1I6XA48"/>
<evidence type="ECO:0000313" key="1">
    <source>
        <dbReference type="EMBL" id="SFT35185.1"/>
    </source>
</evidence>
<dbReference type="Gene3D" id="3.30.70.100">
    <property type="match status" value="1"/>
</dbReference>
<name>A0A1I6XA48_9FLAO</name>
<dbReference type="SUPFAM" id="SSF54909">
    <property type="entry name" value="Dimeric alpha+beta barrel"/>
    <property type="match status" value="1"/>
</dbReference>